<dbReference type="CDD" id="cd06173">
    <property type="entry name" value="MFS_MefA_like"/>
    <property type="match status" value="1"/>
</dbReference>
<feature type="transmembrane region" description="Helical" evidence="7">
    <location>
        <begin position="302"/>
        <end position="323"/>
    </location>
</feature>
<feature type="transmembrane region" description="Helical" evidence="7">
    <location>
        <begin position="372"/>
        <end position="390"/>
    </location>
</feature>
<gene>
    <name evidence="9" type="ORF">EP47_07770</name>
</gene>
<evidence type="ECO:0000256" key="4">
    <source>
        <dbReference type="ARBA" id="ARBA00022692"/>
    </source>
</evidence>
<dbReference type="GO" id="GO:0005886">
    <property type="term" value="C:plasma membrane"/>
    <property type="evidence" value="ECO:0007669"/>
    <property type="project" value="UniProtKB-SubCell"/>
</dbReference>
<evidence type="ECO:0000313" key="9">
    <source>
        <dbReference type="EMBL" id="KGP62892.1"/>
    </source>
</evidence>
<dbReference type="Gene3D" id="1.20.1250.20">
    <property type="entry name" value="MFS general substrate transporter like domains"/>
    <property type="match status" value="1"/>
</dbReference>
<dbReference type="SMART" id="SM00563">
    <property type="entry name" value="PlsC"/>
    <property type="match status" value="1"/>
</dbReference>
<name>A0A0A2SQA1_9GAMM</name>
<evidence type="ECO:0000256" key="2">
    <source>
        <dbReference type="ARBA" id="ARBA00022448"/>
    </source>
</evidence>
<dbReference type="SUPFAM" id="SSF103473">
    <property type="entry name" value="MFS general substrate transporter"/>
    <property type="match status" value="1"/>
</dbReference>
<keyword evidence="5 7" id="KW-1133">Transmembrane helix</keyword>
<keyword evidence="6 7" id="KW-0472">Membrane</keyword>
<dbReference type="InterPro" id="IPR036259">
    <property type="entry name" value="MFS_trans_sf"/>
</dbReference>
<organism evidence="9 10">
    <name type="scientific">Legionella norrlandica</name>
    <dbReference type="NCBI Taxonomy" id="1498499"/>
    <lineage>
        <taxon>Bacteria</taxon>
        <taxon>Pseudomonadati</taxon>
        <taxon>Pseudomonadota</taxon>
        <taxon>Gammaproteobacteria</taxon>
        <taxon>Legionellales</taxon>
        <taxon>Legionellaceae</taxon>
        <taxon>Legionella</taxon>
    </lineage>
</organism>
<dbReference type="GO" id="GO:0016746">
    <property type="term" value="F:acyltransferase activity"/>
    <property type="evidence" value="ECO:0007669"/>
    <property type="project" value="InterPro"/>
</dbReference>
<dbReference type="GO" id="GO:0022857">
    <property type="term" value="F:transmembrane transporter activity"/>
    <property type="evidence" value="ECO:0007669"/>
    <property type="project" value="InterPro"/>
</dbReference>
<dbReference type="InterPro" id="IPR002123">
    <property type="entry name" value="Plipid/glycerol_acylTrfase"/>
</dbReference>
<evidence type="ECO:0000256" key="1">
    <source>
        <dbReference type="ARBA" id="ARBA00004651"/>
    </source>
</evidence>
<evidence type="ECO:0000256" key="3">
    <source>
        <dbReference type="ARBA" id="ARBA00022475"/>
    </source>
</evidence>
<feature type="transmembrane region" description="Helical" evidence="7">
    <location>
        <begin position="275"/>
        <end position="295"/>
    </location>
</feature>
<keyword evidence="2" id="KW-0813">Transport</keyword>
<feature type="transmembrane region" description="Helical" evidence="7">
    <location>
        <begin position="12"/>
        <end position="31"/>
    </location>
</feature>
<evidence type="ECO:0000256" key="6">
    <source>
        <dbReference type="ARBA" id="ARBA00023136"/>
    </source>
</evidence>
<keyword evidence="3" id="KW-1003">Cell membrane</keyword>
<dbReference type="SUPFAM" id="SSF69593">
    <property type="entry name" value="Glycerol-3-phosphate (1)-acyltransferase"/>
    <property type="match status" value="1"/>
</dbReference>
<keyword evidence="10" id="KW-1185">Reference proteome</keyword>
<evidence type="ECO:0000256" key="5">
    <source>
        <dbReference type="ARBA" id="ARBA00022989"/>
    </source>
</evidence>
<comment type="caution">
    <text evidence="9">The sequence shown here is derived from an EMBL/GenBank/DDBJ whole genome shotgun (WGS) entry which is preliminary data.</text>
</comment>
<feature type="transmembrane region" description="Helical" evidence="7">
    <location>
        <begin position="101"/>
        <end position="120"/>
    </location>
</feature>
<dbReference type="InterPro" id="IPR011701">
    <property type="entry name" value="MFS"/>
</dbReference>
<dbReference type="STRING" id="1498499.EP47_07770"/>
<feature type="transmembrane region" description="Helical" evidence="7">
    <location>
        <begin position="76"/>
        <end position="95"/>
    </location>
</feature>
<accession>A0A0A2SQA1</accession>
<protein>
    <recommendedName>
        <fullName evidence="8">Phospholipid/glycerol acyltransferase domain-containing protein</fullName>
    </recommendedName>
</protein>
<evidence type="ECO:0000256" key="7">
    <source>
        <dbReference type="SAM" id="Phobius"/>
    </source>
</evidence>
<feature type="transmembrane region" description="Helical" evidence="7">
    <location>
        <begin position="141"/>
        <end position="164"/>
    </location>
</feature>
<dbReference type="PANTHER" id="PTHR43266">
    <property type="entry name" value="MACROLIDE-EFFLUX PROTEIN"/>
    <property type="match status" value="1"/>
</dbReference>
<dbReference type="CDD" id="cd07989">
    <property type="entry name" value="LPLAT_AGPAT-like"/>
    <property type="match status" value="1"/>
</dbReference>
<feature type="transmembrane region" description="Helical" evidence="7">
    <location>
        <begin position="43"/>
        <end position="64"/>
    </location>
</feature>
<comment type="subcellular location">
    <subcellularLocation>
        <location evidence="1">Cell membrane</location>
        <topology evidence="1">Multi-pass membrane protein</topology>
    </subcellularLocation>
</comment>
<dbReference type="Pfam" id="PF07690">
    <property type="entry name" value="MFS_1"/>
    <property type="match status" value="1"/>
</dbReference>
<feature type="transmembrane region" description="Helical" evidence="7">
    <location>
        <begin position="329"/>
        <end position="352"/>
    </location>
</feature>
<sequence>MMKMMKIKGFWPYLMLVFFNTFIDLGHKILIQDSLYQTTNGSTYTLLSSIINAFILLPYILLFTPSGFIADRFPKAGVLKITAAAAIPLTLIITWCYFKGYFLGAFLMTLLLATQSALNSPAKYGYIKELFGQEYLAQANALVQTLTIIAILSATVVFTSLFSWSLKAAGLEHSMDRVEIVRTFAPIGFLLILFSIFETVMTFRLVKNSAADPSSRYNPVHYFSGTYLKSYLGITRRPAIILGCIIGLSIFWAINQVLLASYGAYIKEHIGNTSIMFAQGSMAVAGIGILMGALYAGTVSRYFIESGLIPAAALGITVGLYLLPYLSSPIAIILLFLIYGFFGGMLIVPLNALIQHYAPRQESGKIQSANNFVQNCFMLGFLLLGMLSGACHIDSKILLNSLFYIALFGTVYTLITSAHALLRYSLSILLRRWYRIRIFQAQMLPEKGGVLLLGNHVSFIDWAILQIACSRPIRFVMDKSIYEKWYIKWLFQLFKVIPIAPGDSHEALCKINHALNAGEVVALFPEGQLTRTGRMNRFHSGFERAAMNADAVIIPFYLHGLWGSKLSRAKLSSKGKRQISVIFGSAMDILSKTTEVKQKVHQLITQIPQLSEQDYSNPNALVSN</sequence>
<feature type="transmembrane region" description="Helical" evidence="7">
    <location>
        <begin position="402"/>
        <end position="422"/>
    </location>
</feature>
<dbReference type="Proteomes" id="UP000054422">
    <property type="component" value="Unassembled WGS sequence"/>
</dbReference>
<dbReference type="AlphaFoldDB" id="A0A0A2SQA1"/>
<reference evidence="9 10" key="1">
    <citation type="submission" date="2014-05" db="EMBL/GenBank/DDBJ databases">
        <authorList>
            <person name="Rizzardi K."/>
            <person name="Winiecka-Krusnell J."/>
            <person name="Ramliden M."/>
            <person name="Alm E."/>
            <person name="Andersson S."/>
            <person name="Byfors S."/>
        </authorList>
    </citation>
    <scope>NUCLEOTIDE SEQUENCE [LARGE SCALE GENOMIC DNA]</scope>
    <source>
        <strain evidence="9 10">LEGN</strain>
    </source>
</reference>
<feature type="domain" description="Phospholipid/glycerol acyltransferase" evidence="8">
    <location>
        <begin position="450"/>
        <end position="561"/>
    </location>
</feature>
<feature type="transmembrane region" description="Helical" evidence="7">
    <location>
        <begin position="184"/>
        <end position="206"/>
    </location>
</feature>
<evidence type="ECO:0000259" key="8">
    <source>
        <dbReference type="SMART" id="SM00563"/>
    </source>
</evidence>
<dbReference type="PANTHER" id="PTHR43266:SF2">
    <property type="entry name" value="MAJOR FACILITATOR SUPERFAMILY (MFS) PROFILE DOMAIN-CONTAINING PROTEIN"/>
    <property type="match status" value="1"/>
</dbReference>
<dbReference type="Pfam" id="PF01553">
    <property type="entry name" value="Acyltransferase"/>
    <property type="match status" value="1"/>
</dbReference>
<evidence type="ECO:0000313" key="10">
    <source>
        <dbReference type="Proteomes" id="UP000054422"/>
    </source>
</evidence>
<keyword evidence="4 7" id="KW-0812">Transmembrane</keyword>
<dbReference type="EMBL" id="JNCF01000036">
    <property type="protein sequence ID" value="KGP62892.1"/>
    <property type="molecule type" value="Genomic_DNA"/>
</dbReference>
<feature type="transmembrane region" description="Helical" evidence="7">
    <location>
        <begin position="239"/>
        <end position="263"/>
    </location>
</feature>
<proteinExistence type="predicted"/>